<dbReference type="InParanoid" id="B8LZJ2"/>
<dbReference type="EMBL" id="EQ962653">
    <property type="protein sequence ID" value="EED22074.1"/>
    <property type="molecule type" value="Genomic_DNA"/>
</dbReference>
<dbReference type="eggNOG" id="ENOG502S8F1">
    <property type="taxonomic scope" value="Eukaryota"/>
</dbReference>
<accession>B8LZJ2</accession>
<feature type="compositionally biased region" description="Low complexity" evidence="1">
    <location>
        <begin position="91"/>
        <end position="100"/>
    </location>
</feature>
<keyword evidence="4" id="KW-1185">Reference proteome</keyword>
<dbReference type="Pfam" id="PF12273">
    <property type="entry name" value="RCR"/>
    <property type="match status" value="1"/>
</dbReference>
<evidence type="ECO:0000256" key="1">
    <source>
        <dbReference type="SAM" id="MobiDB-lite"/>
    </source>
</evidence>
<dbReference type="PhylomeDB" id="B8LZJ2"/>
<feature type="region of interest" description="Disordered" evidence="1">
    <location>
        <begin position="62"/>
        <end position="146"/>
    </location>
</feature>
<dbReference type="AlphaFoldDB" id="B8LZJ2"/>
<dbReference type="PANTHER" id="PTHR28187">
    <property type="entry name" value="PROTEIN RCR1-RELATED"/>
    <property type="match status" value="1"/>
</dbReference>
<dbReference type="OrthoDB" id="3556830at2759"/>
<keyword evidence="2" id="KW-0472">Membrane</keyword>
<dbReference type="GO" id="GO:0016192">
    <property type="term" value="P:vesicle-mediated transport"/>
    <property type="evidence" value="ECO:0007669"/>
    <property type="project" value="TreeGrafter"/>
</dbReference>
<sequence>MGIIYHRDLCCDGFDNCRNCYSTWNNWGRWVAFAVIVGTGLVFFFLFACFNARRRRARGQTPIYGTHWMAPPPYRQGDYQQAPPQYQRQDPNQGYYAPPQQQYPPRPQGPYGGQQENGIELQQPPTAYHGGEPVYAPPPGPPPAKN</sequence>
<reference evidence="4" key="1">
    <citation type="journal article" date="2015" name="Genome Announc.">
        <title>Genome sequence of the AIDS-associated pathogen Penicillium marneffei (ATCC18224) and its near taxonomic relative Talaromyces stipitatus (ATCC10500).</title>
        <authorList>
            <person name="Nierman W.C."/>
            <person name="Fedorova-Abrams N.D."/>
            <person name="Andrianopoulos A."/>
        </authorList>
    </citation>
    <scope>NUCLEOTIDE SEQUENCE [LARGE SCALE GENOMIC DNA]</scope>
    <source>
        <strain evidence="4">ATCC 10500 / CBS 375.48 / QM 6759 / NRRL 1006</strain>
    </source>
</reference>
<gene>
    <name evidence="3" type="ORF">TSTA_093200</name>
</gene>
<keyword evidence="2" id="KW-1133">Transmembrane helix</keyword>
<feature type="transmembrane region" description="Helical" evidence="2">
    <location>
        <begin position="30"/>
        <end position="50"/>
    </location>
</feature>
<evidence type="ECO:0000313" key="3">
    <source>
        <dbReference type="EMBL" id="EED22074.1"/>
    </source>
</evidence>
<dbReference type="InterPro" id="IPR020999">
    <property type="entry name" value="Chitin_synth_reg_RCR"/>
</dbReference>
<dbReference type="VEuPathDB" id="FungiDB:TSTA_093200"/>
<evidence type="ECO:0000313" key="4">
    <source>
        <dbReference type="Proteomes" id="UP000001745"/>
    </source>
</evidence>
<protein>
    <recommendedName>
        <fullName evidence="5">Chitin synthesis regulation, Congo red resistance, RCR protein</fullName>
    </recommendedName>
</protein>
<dbReference type="Proteomes" id="UP000001745">
    <property type="component" value="Unassembled WGS sequence"/>
</dbReference>
<dbReference type="OMA" id="YDWGRWV"/>
<keyword evidence="2" id="KW-0812">Transmembrane</keyword>
<dbReference type="GeneID" id="8102564"/>
<proteinExistence type="predicted"/>
<dbReference type="HOGENOM" id="CLU_131051_1_0_1"/>
<dbReference type="PANTHER" id="PTHR28187:SF1">
    <property type="entry name" value="PROTEIN RCR1-RELATED"/>
    <property type="match status" value="1"/>
</dbReference>
<organism evidence="3 4">
    <name type="scientific">Talaromyces stipitatus (strain ATCC 10500 / CBS 375.48 / QM 6759 / NRRL 1006)</name>
    <name type="common">Penicillium stipitatum</name>
    <dbReference type="NCBI Taxonomy" id="441959"/>
    <lineage>
        <taxon>Eukaryota</taxon>
        <taxon>Fungi</taxon>
        <taxon>Dikarya</taxon>
        <taxon>Ascomycota</taxon>
        <taxon>Pezizomycotina</taxon>
        <taxon>Eurotiomycetes</taxon>
        <taxon>Eurotiomycetidae</taxon>
        <taxon>Eurotiales</taxon>
        <taxon>Trichocomaceae</taxon>
        <taxon>Talaromyces</taxon>
        <taxon>Talaromyces sect. Talaromyces</taxon>
    </lineage>
</organism>
<evidence type="ECO:0000256" key="2">
    <source>
        <dbReference type="SAM" id="Phobius"/>
    </source>
</evidence>
<feature type="compositionally biased region" description="Pro residues" evidence="1">
    <location>
        <begin position="135"/>
        <end position="146"/>
    </location>
</feature>
<evidence type="ECO:0008006" key="5">
    <source>
        <dbReference type="Google" id="ProtNLM"/>
    </source>
</evidence>
<feature type="compositionally biased region" description="Polar residues" evidence="1">
    <location>
        <begin position="78"/>
        <end position="90"/>
    </location>
</feature>
<name>B8LZJ2_TALSN</name>
<dbReference type="RefSeq" id="XP_002479037.1">
    <property type="nucleotide sequence ID" value="XM_002478992.1"/>
</dbReference>